<organism evidence="4 5">
    <name type="scientific">Campylobacter ureolyticus</name>
    <dbReference type="NCBI Taxonomy" id="827"/>
    <lineage>
        <taxon>Bacteria</taxon>
        <taxon>Pseudomonadati</taxon>
        <taxon>Campylobacterota</taxon>
        <taxon>Epsilonproteobacteria</taxon>
        <taxon>Campylobacterales</taxon>
        <taxon>Campylobacteraceae</taxon>
        <taxon>Campylobacter</taxon>
    </lineage>
</organism>
<keyword evidence="2" id="KW-1133">Transmembrane helix</keyword>
<dbReference type="Proteomes" id="UP000234639">
    <property type="component" value="Unassembled WGS sequence"/>
</dbReference>
<dbReference type="PANTHER" id="PTHR43833">
    <property type="entry name" value="POTASSIUM CHANNEL PROTEIN 2-RELATED-RELATED"/>
    <property type="match status" value="1"/>
</dbReference>
<dbReference type="Pfam" id="PF07885">
    <property type="entry name" value="Ion_trans_2"/>
    <property type="match status" value="1"/>
</dbReference>
<dbReference type="SUPFAM" id="SSF81324">
    <property type="entry name" value="Voltage-gated potassium channels"/>
    <property type="match status" value="1"/>
</dbReference>
<dbReference type="Gene3D" id="1.10.287.70">
    <property type="match status" value="1"/>
</dbReference>
<keyword evidence="4" id="KW-0407">Ion channel</keyword>
<gene>
    <name evidence="4" type="ORF">CYJ41_03075</name>
</gene>
<dbReference type="PROSITE" id="PS51202">
    <property type="entry name" value="RCK_C"/>
    <property type="match status" value="1"/>
</dbReference>
<feature type="domain" description="RCK C-terminal" evidence="3">
    <location>
        <begin position="281"/>
        <end position="366"/>
    </location>
</feature>
<dbReference type="EMBL" id="PKHU01000003">
    <property type="protein sequence ID" value="PKZ29358.1"/>
    <property type="molecule type" value="Genomic_DNA"/>
</dbReference>
<dbReference type="GO" id="GO:0006813">
    <property type="term" value="P:potassium ion transport"/>
    <property type="evidence" value="ECO:0007669"/>
    <property type="project" value="InterPro"/>
</dbReference>
<feature type="transmembrane region" description="Helical" evidence="2">
    <location>
        <begin position="36"/>
        <end position="55"/>
    </location>
</feature>
<dbReference type="InterPro" id="IPR036291">
    <property type="entry name" value="NAD(P)-bd_dom_sf"/>
</dbReference>
<comment type="subcellular location">
    <subcellularLocation>
        <location evidence="1">Cell membrane</location>
        <topology evidence="1">Multi-pass membrane protein</topology>
    </subcellularLocation>
</comment>
<dbReference type="GO" id="GO:0005886">
    <property type="term" value="C:plasma membrane"/>
    <property type="evidence" value="ECO:0007669"/>
    <property type="project" value="UniProtKB-SubCell"/>
</dbReference>
<sequence>MSFWDRVRKFLNWTRSSKPDVNLNFELYEQLKPFRLPLILLVSLMLVGTLGYMVFSGFSLSDGFYQAGMTFTTVGFTEVAEISPAGRIFTVAFIFAGFGAFTFSLGVVIESLKKGFLVNAIRERNMVNKIARLKNHFVICYHNIYTIELAKQFRENHIPFVVIDTSDDLSKIAHENKYPYFIQGEPHTELSLLKSHLSSAKGVIALSSNIADNIAIIATVRLYEKELELKKPYFVMSVSDNDLDADKLKKLGADSVILPSKLAAQRLSAISVRPDMENILERFLYKKDSLIDIEEIVVPSHSWVRFKRLRETRLREITSADIVGIKDENNKFTPMPGGDAIIGTNATLLVIGTAEGINYTRKLINGRYKPQELKYV</sequence>
<feature type="transmembrane region" description="Helical" evidence="2">
    <location>
        <begin position="88"/>
        <end position="109"/>
    </location>
</feature>
<evidence type="ECO:0000313" key="4">
    <source>
        <dbReference type="EMBL" id="PKZ29358.1"/>
    </source>
</evidence>
<dbReference type="Pfam" id="PF02254">
    <property type="entry name" value="TrkA_N"/>
    <property type="match status" value="1"/>
</dbReference>
<proteinExistence type="predicted"/>
<dbReference type="SUPFAM" id="SSF116726">
    <property type="entry name" value="TrkA C-terminal domain-like"/>
    <property type="match status" value="1"/>
</dbReference>
<evidence type="ECO:0000259" key="3">
    <source>
        <dbReference type="PROSITE" id="PS51202"/>
    </source>
</evidence>
<comment type="caution">
    <text evidence="4">The sequence shown here is derived from an EMBL/GenBank/DDBJ whole genome shotgun (WGS) entry which is preliminary data.</text>
</comment>
<dbReference type="RefSeq" id="WP_101636942.1">
    <property type="nucleotide sequence ID" value="NZ_PKHU01000003.1"/>
</dbReference>
<evidence type="ECO:0000256" key="2">
    <source>
        <dbReference type="SAM" id="Phobius"/>
    </source>
</evidence>
<protein>
    <submittedName>
        <fullName evidence="4">Potassium channel protein</fullName>
    </submittedName>
</protein>
<dbReference type="InterPro" id="IPR003148">
    <property type="entry name" value="RCK_N"/>
</dbReference>
<accession>A0A2I1NAG3</accession>
<dbReference type="SUPFAM" id="SSF51735">
    <property type="entry name" value="NAD(P)-binding Rossmann-fold domains"/>
    <property type="match status" value="1"/>
</dbReference>
<dbReference type="PANTHER" id="PTHR43833:SF9">
    <property type="entry name" value="POTASSIUM CHANNEL PROTEIN YUGO-RELATED"/>
    <property type="match status" value="1"/>
</dbReference>
<dbReference type="Gene3D" id="3.30.70.1450">
    <property type="entry name" value="Regulator of K+ conductance, C-terminal domain"/>
    <property type="match status" value="1"/>
</dbReference>
<keyword evidence="2" id="KW-0812">Transmembrane</keyword>
<dbReference type="GO" id="GO:0008324">
    <property type="term" value="F:monoatomic cation transmembrane transporter activity"/>
    <property type="evidence" value="ECO:0007669"/>
    <property type="project" value="InterPro"/>
</dbReference>
<keyword evidence="4" id="KW-0813">Transport</keyword>
<dbReference type="InterPro" id="IPR036721">
    <property type="entry name" value="RCK_C_sf"/>
</dbReference>
<evidence type="ECO:0000256" key="1">
    <source>
        <dbReference type="ARBA" id="ARBA00004651"/>
    </source>
</evidence>
<dbReference type="InterPro" id="IPR050721">
    <property type="entry name" value="Trk_Ktr_HKT_K-transport"/>
</dbReference>
<dbReference type="InterPro" id="IPR013099">
    <property type="entry name" value="K_chnl_dom"/>
</dbReference>
<reference evidence="4 5" key="1">
    <citation type="submission" date="2017-12" db="EMBL/GenBank/DDBJ databases">
        <title>Phylogenetic diversity of female urinary microbiome.</title>
        <authorList>
            <person name="Thomas-White K."/>
            <person name="Wolfe A.J."/>
        </authorList>
    </citation>
    <scope>NUCLEOTIDE SEQUENCE [LARGE SCALE GENOMIC DNA]</scope>
    <source>
        <strain evidence="4 5">UMB0112</strain>
    </source>
</reference>
<evidence type="ECO:0000313" key="5">
    <source>
        <dbReference type="Proteomes" id="UP000234639"/>
    </source>
</evidence>
<keyword evidence="2" id="KW-0472">Membrane</keyword>
<dbReference type="AlphaFoldDB" id="A0A2I1NAG3"/>
<dbReference type="InterPro" id="IPR006037">
    <property type="entry name" value="RCK_C"/>
</dbReference>
<dbReference type="Gene3D" id="3.40.50.720">
    <property type="entry name" value="NAD(P)-binding Rossmann-like Domain"/>
    <property type="match status" value="1"/>
</dbReference>
<keyword evidence="4" id="KW-0406">Ion transport</keyword>
<name>A0A2I1NAG3_9BACT</name>
<dbReference type="Pfam" id="PF02080">
    <property type="entry name" value="TrkA_C"/>
    <property type="match status" value="1"/>
</dbReference>